<evidence type="ECO:0000256" key="5">
    <source>
        <dbReference type="ARBA" id="ARBA00022448"/>
    </source>
</evidence>
<evidence type="ECO:0000313" key="13">
    <source>
        <dbReference type="EMBL" id="ROT66677.1"/>
    </source>
</evidence>
<keyword evidence="6" id="KW-0963">Cytoplasm</keyword>
<accession>A0A3R7LWW6</accession>
<evidence type="ECO:0000256" key="8">
    <source>
        <dbReference type="ARBA" id="ARBA00022927"/>
    </source>
</evidence>
<dbReference type="PANTHER" id="PTHR13135">
    <property type="entry name" value="CYTOSOLIC RESINIFERATOXIN BINDING PROTEIN RBP-26"/>
    <property type="match status" value="1"/>
</dbReference>
<dbReference type="AlphaFoldDB" id="A0A3R7LWW6"/>
<feature type="compositionally biased region" description="Acidic residues" evidence="11">
    <location>
        <begin position="42"/>
        <end position="52"/>
    </location>
</feature>
<feature type="domain" description="Phosphorylated adapter RNA export protein RNA-binding" evidence="12">
    <location>
        <begin position="176"/>
        <end position="254"/>
    </location>
</feature>
<evidence type="ECO:0000256" key="3">
    <source>
        <dbReference type="ARBA" id="ARBA00006094"/>
    </source>
</evidence>
<comment type="caution">
    <text evidence="13">The sequence shown here is derived from an EMBL/GenBank/DDBJ whole genome shotgun (WGS) entry which is preliminary data.</text>
</comment>
<dbReference type="STRING" id="6689.A0A3R7LWW6"/>
<dbReference type="GO" id="GO:0005634">
    <property type="term" value="C:nucleus"/>
    <property type="evidence" value="ECO:0007669"/>
    <property type="project" value="UniProtKB-SubCell"/>
</dbReference>
<dbReference type="GO" id="GO:0005737">
    <property type="term" value="C:cytoplasm"/>
    <property type="evidence" value="ECO:0007669"/>
    <property type="project" value="UniProtKB-SubCell"/>
</dbReference>
<reference evidence="13 14" key="1">
    <citation type="submission" date="2018-04" db="EMBL/GenBank/DDBJ databases">
        <authorList>
            <person name="Zhang X."/>
            <person name="Yuan J."/>
            <person name="Li F."/>
            <person name="Xiang J."/>
        </authorList>
    </citation>
    <scope>NUCLEOTIDE SEQUENCE [LARGE SCALE GENOMIC DNA]</scope>
    <source>
        <tissue evidence="13">Muscle</tissue>
    </source>
</reference>
<dbReference type="GO" id="GO:0006408">
    <property type="term" value="P:snRNA export from nucleus"/>
    <property type="evidence" value="ECO:0007669"/>
    <property type="project" value="InterPro"/>
</dbReference>
<feature type="compositionally biased region" description="Basic residues" evidence="11">
    <location>
        <begin position="260"/>
        <end position="271"/>
    </location>
</feature>
<comment type="similarity">
    <text evidence="3">Belongs to the PHAX family.</text>
</comment>
<evidence type="ECO:0000313" key="14">
    <source>
        <dbReference type="Proteomes" id="UP000283509"/>
    </source>
</evidence>
<dbReference type="GO" id="GO:0015031">
    <property type="term" value="P:protein transport"/>
    <property type="evidence" value="ECO:0007669"/>
    <property type="project" value="UniProtKB-KW"/>
</dbReference>
<keyword evidence="7" id="KW-0694">RNA-binding</keyword>
<keyword evidence="14" id="KW-1185">Reference proteome</keyword>
<dbReference type="FunFam" id="1.10.10.1440:FF:000001">
    <property type="entry name" value="phosphorylated adapter RNA export protein-like"/>
    <property type="match status" value="1"/>
</dbReference>
<name>A0A3R7LWW6_PENVA</name>
<feature type="compositionally biased region" description="Acidic residues" evidence="11">
    <location>
        <begin position="8"/>
        <end position="17"/>
    </location>
</feature>
<evidence type="ECO:0000256" key="10">
    <source>
        <dbReference type="ARBA" id="ARBA00030834"/>
    </source>
</evidence>
<sequence length="356" mass="40129">MDKKEEGEISDDNEDSFDLVYKPVSRPDASQYRHAPRHMPSSDEEYSSDSDSDAPSIPKRKRPNVSKMETSTVESHDPKGWTVGSGELEARHIAKPKRRNNIWSTVMEEQVLSQEIGGFGLKRRLDQGDRSVEMDRKRHVKERLGYRKPKMEGSPRELVDLSLEDDTMTDEEVGLSIAEGLHERKPELIVRVVEVLGREKALELYKETQKVEREGGLMILNGSRRRTSGGVYLQLLKNVPTVGKAELTKIFPQEESTQQWRKRKRAHRKRERHESKPQGEDVSEEGLHLGGLFSDDPGGAKCPGSTPVTSPQPSDNEEDLAGSTYTLVKATEDQDKPVVGLRPNIDSWINVAALVQ</sequence>
<keyword evidence="5" id="KW-0813">Transport</keyword>
<dbReference type="GO" id="GO:0003723">
    <property type="term" value="F:RNA binding"/>
    <property type="evidence" value="ECO:0007669"/>
    <property type="project" value="UniProtKB-KW"/>
</dbReference>
<evidence type="ECO:0000256" key="2">
    <source>
        <dbReference type="ARBA" id="ARBA00004496"/>
    </source>
</evidence>
<evidence type="ECO:0000256" key="9">
    <source>
        <dbReference type="ARBA" id="ARBA00023242"/>
    </source>
</evidence>
<dbReference type="EMBL" id="QCYY01002905">
    <property type="protein sequence ID" value="ROT66677.1"/>
    <property type="molecule type" value="Genomic_DNA"/>
</dbReference>
<dbReference type="Pfam" id="PF10258">
    <property type="entry name" value="PHAX_RNA-bd"/>
    <property type="match status" value="1"/>
</dbReference>
<proteinExistence type="inferred from homology"/>
<gene>
    <name evidence="13" type="ORF">C7M84_015296</name>
</gene>
<comment type="subcellular location">
    <subcellularLocation>
        <location evidence="2">Cytoplasm</location>
    </subcellularLocation>
    <subcellularLocation>
        <location evidence="1">Nucleus</location>
    </subcellularLocation>
</comment>
<feature type="region of interest" description="Disordered" evidence="11">
    <location>
        <begin position="1"/>
        <end position="84"/>
    </location>
</feature>
<evidence type="ECO:0000256" key="4">
    <source>
        <dbReference type="ARBA" id="ARBA00016856"/>
    </source>
</evidence>
<reference evidence="13 14" key="2">
    <citation type="submission" date="2019-01" db="EMBL/GenBank/DDBJ databases">
        <title>The decoding of complex shrimp genome reveals the adaptation for benthos swimmer, frequently molting mechanism and breeding impact on genome.</title>
        <authorList>
            <person name="Sun Y."/>
            <person name="Gao Y."/>
            <person name="Yu Y."/>
        </authorList>
    </citation>
    <scope>NUCLEOTIDE SEQUENCE [LARGE SCALE GENOMIC DNA]</scope>
    <source>
        <tissue evidence="13">Muscle</tissue>
    </source>
</reference>
<feature type="region of interest" description="Disordered" evidence="11">
    <location>
        <begin position="254"/>
        <end position="323"/>
    </location>
</feature>
<evidence type="ECO:0000256" key="7">
    <source>
        <dbReference type="ARBA" id="ARBA00022884"/>
    </source>
</evidence>
<dbReference type="OrthoDB" id="20573at2759"/>
<dbReference type="Gene3D" id="1.10.10.1440">
    <property type="entry name" value="PHAX RNA-binding domain"/>
    <property type="match status" value="1"/>
</dbReference>
<dbReference type="InterPro" id="IPR038092">
    <property type="entry name" value="PHAX_RNA-binding_sf"/>
</dbReference>
<dbReference type="InterPro" id="IPR039047">
    <property type="entry name" value="PHAX"/>
</dbReference>
<evidence type="ECO:0000259" key="12">
    <source>
        <dbReference type="Pfam" id="PF10258"/>
    </source>
</evidence>
<evidence type="ECO:0000256" key="6">
    <source>
        <dbReference type="ARBA" id="ARBA00022490"/>
    </source>
</evidence>
<organism evidence="13 14">
    <name type="scientific">Penaeus vannamei</name>
    <name type="common">Whiteleg shrimp</name>
    <name type="synonym">Litopenaeus vannamei</name>
    <dbReference type="NCBI Taxonomy" id="6689"/>
    <lineage>
        <taxon>Eukaryota</taxon>
        <taxon>Metazoa</taxon>
        <taxon>Ecdysozoa</taxon>
        <taxon>Arthropoda</taxon>
        <taxon>Crustacea</taxon>
        <taxon>Multicrustacea</taxon>
        <taxon>Malacostraca</taxon>
        <taxon>Eumalacostraca</taxon>
        <taxon>Eucarida</taxon>
        <taxon>Decapoda</taxon>
        <taxon>Dendrobranchiata</taxon>
        <taxon>Penaeoidea</taxon>
        <taxon>Penaeidae</taxon>
        <taxon>Penaeus</taxon>
    </lineage>
</organism>
<evidence type="ECO:0000256" key="11">
    <source>
        <dbReference type="SAM" id="MobiDB-lite"/>
    </source>
</evidence>
<keyword evidence="8" id="KW-0653">Protein transport</keyword>
<dbReference type="InterPro" id="IPR019385">
    <property type="entry name" value="PHAX_RNA-binding_domain"/>
</dbReference>
<keyword evidence="9" id="KW-0539">Nucleus</keyword>
<protein>
    <recommendedName>
        <fullName evidence="4">Phosphorylated adapter RNA export protein</fullName>
    </recommendedName>
    <alternativeName>
        <fullName evidence="10">RNA U small nuclear RNA export adapter protein</fullName>
    </alternativeName>
</protein>
<evidence type="ECO:0000256" key="1">
    <source>
        <dbReference type="ARBA" id="ARBA00004123"/>
    </source>
</evidence>
<dbReference type="Proteomes" id="UP000283509">
    <property type="component" value="Unassembled WGS sequence"/>
</dbReference>
<dbReference type="PANTHER" id="PTHR13135:SF0">
    <property type="entry name" value="PHOSPHORYLATED ADAPTER RNA EXPORT PROTEIN"/>
    <property type="match status" value="1"/>
</dbReference>